<evidence type="ECO:0000313" key="4">
    <source>
        <dbReference type="Proteomes" id="UP001305002"/>
    </source>
</evidence>
<protein>
    <submittedName>
        <fullName evidence="1">Uncharacterized protein</fullName>
    </submittedName>
</protein>
<evidence type="ECO:0000313" key="2">
    <source>
        <dbReference type="EMBL" id="WOT34317.1"/>
    </source>
</evidence>
<reference evidence="2" key="4">
    <citation type="journal article" date="2024" name="Microb. Biotechnol.">
        <title>The involvement of multiple ABC transporters in daunorubicin efflux in Streptomyces coeruleorubidus.</title>
        <authorList>
            <person name="Dong J."/>
            <person name="Ning J."/>
            <person name="Tian Y."/>
            <person name="Li H."/>
            <person name="Chen H."/>
            <person name="Guan W."/>
        </authorList>
    </citation>
    <scope>NUCLEOTIDE SEQUENCE</scope>
    <source>
        <strain evidence="2">CICC 11043</strain>
    </source>
</reference>
<sequence>MIALGSTLTLKHARSYVPKQGSTTSGVQDAGFATEWHLEAAGRPRLTIHDTRWDSGERDVVLQQVPLLPEMPAALANLHGRHRAGIAEVSAERRRITAFLSLPQPDGRPRQKRALTTAQLAEGCGRALLCELVARPGVSLTPAFDPADPQDTERFQHAVVFGDEDRETPVIAYVLTRLMPTLRHTGWGGEE</sequence>
<dbReference type="EMBL" id="CP023694">
    <property type="protein sequence ID" value="QEV27798.1"/>
    <property type="molecule type" value="Genomic_DNA"/>
</dbReference>
<proteinExistence type="predicted"/>
<reference evidence="1 3" key="1">
    <citation type="submission" date="2017-09" db="EMBL/GenBank/DDBJ databases">
        <authorList>
            <person name="Lee N."/>
            <person name="Cho B.-K."/>
        </authorList>
    </citation>
    <scope>NUCLEOTIDE SEQUENCE [LARGE SCALE GENOMIC DNA]</scope>
    <source>
        <strain evidence="1 3">ATCC 13740</strain>
    </source>
</reference>
<name>A0A5J6I6Z3_STRC4</name>
<dbReference type="AlphaFoldDB" id="A0A5J6I6Z3"/>
<dbReference type="KEGG" id="scoe:CP976_29260"/>
<gene>
    <name evidence="1" type="ORF">CP976_29260</name>
    <name evidence="2" type="ORF">R5U08_09295</name>
</gene>
<dbReference type="Proteomes" id="UP001305002">
    <property type="component" value="Chromosome"/>
</dbReference>
<reference evidence="2 4" key="2">
    <citation type="journal article" date="2021" name="J. Microbiol. Biotechnol.">
        <title>An Efficient Markerless Deletion System Suitable for the Industrial Strains of Streptomyces.</title>
        <authorList>
            <person name="Dong J."/>
            <person name="Wei J."/>
            <person name="Li H."/>
            <person name="Zhao S."/>
            <person name="Guan W."/>
        </authorList>
    </citation>
    <scope>NUCLEOTIDE SEQUENCE [LARGE SCALE GENOMIC DNA]</scope>
    <source>
        <strain evidence="2 4">CICC 11043</strain>
    </source>
</reference>
<dbReference type="EMBL" id="CP137524">
    <property type="protein sequence ID" value="WOT34317.1"/>
    <property type="molecule type" value="Genomic_DNA"/>
</dbReference>
<dbReference type="Proteomes" id="UP000326598">
    <property type="component" value="Chromosome"/>
</dbReference>
<keyword evidence="4" id="KW-1185">Reference proteome</keyword>
<evidence type="ECO:0000313" key="1">
    <source>
        <dbReference type="EMBL" id="QEV27798.1"/>
    </source>
</evidence>
<reference evidence="2" key="3">
    <citation type="submission" date="2023-10" db="EMBL/GenBank/DDBJ databases">
        <authorList>
            <person name="guan w."/>
        </authorList>
    </citation>
    <scope>NUCLEOTIDE SEQUENCE</scope>
    <source>
        <strain evidence="2">CICC 11043</strain>
    </source>
</reference>
<dbReference type="GeneID" id="91420142"/>
<evidence type="ECO:0000313" key="3">
    <source>
        <dbReference type="Proteomes" id="UP000326598"/>
    </source>
</evidence>
<accession>A0A5J6I6Z3</accession>
<dbReference type="RefSeq" id="WP_150483018.1">
    <property type="nucleotide sequence ID" value="NZ_BMTB01000004.1"/>
</dbReference>
<organism evidence="1 3">
    <name type="scientific">Streptomyces coeruleorubidus</name>
    <dbReference type="NCBI Taxonomy" id="116188"/>
    <lineage>
        <taxon>Bacteria</taxon>
        <taxon>Bacillati</taxon>
        <taxon>Actinomycetota</taxon>
        <taxon>Actinomycetes</taxon>
        <taxon>Kitasatosporales</taxon>
        <taxon>Streptomycetaceae</taxon>
        <taxon>Streptomyces</taxon>
    </lineage>
</organism>